<comment type="subcellular location">
    <subcellularLocation>
        <location evidence="1">Nucleus</location>
    </subcellularLocation>
</comment>
<evidence type="ECO:0000256" key="7">
    <source>
        <dbReference type="SAM" id="MobiDB-lite"/>
    </source>
</evidence>
<dbReference type="SUPFAM" id="SSF57850">
    <property type="entry name" value="RING/U-box"/>
    <property type="match status" value="1"/>
</dbReference>
<protein>
    <recommendedName>
        <fullName evidence="8">RING-type domain-containing protein</fullName>
    </recommendedName>
</protein>
<organism evidence="9 10">
    <name type="scientific">Cylindrobasidium torrendii FP15055 ss-10</name>
    <dbReference type="NCBI Taxonomy" id="1314674"/>
    <lineage>
        <taxon>Eukaryota</taxon>
        <taxon>Fungi</taxon>
        <taxon>Dikarya</taxon>
        <taxon>Basidiomycota</taxon>
        <taxon>Agaricomycotina</taxon>
        <taxon>Agaricomycetes</taxon>
        <taxon>Agaricomycetidae</taxon>
        <taxon>Agaricales</taxon>
        <taxon>Marasmiineae</taxon>
        <taxon>Physalacriaceae</taxon>
        <taxon>Cylindrobasidium</taxon>
    </lineage>
</organism>
<keyword evidence="4" id="KW-0539">Nucleus</keyword>
<dbReference type="InterPro" id="IPR040909">
    <property type="entry name" value="CHFR_Znf-CRD"/>
</dbReference>
<dbReference type="Gene3D" id="3.30.40.10">
    <property type="entry name" value="Zinc/RING finger domain, C3HC4 (zinc finger)"/>
    <property type="match status" value="1"/>
</dbReference>
<keyword evidence="3" id="KW-0833">Ubl conjugation pathway</keyword>
<dbReference type="Pfam" id="PF13923">
    <property type="entry name" value="zf-C3HC4_2"/>
    <property type="match status" value="1"/>
</dbReference>
<dbReference type="OrthoDB" id="1305878at2759"/>
<dbReference type="Pfam" id="PF17979">
    <property type="entry name" value="zf-CRD"/>
    <property type="match status" value="1"/>
</dbReference>
<accession>A0A0D7BPI7</accession>
<dbReference type="GO" id="GO:0016567">
    <property type="term" value="P:protein ubiquitination"/>
    <property type="evidence" value="ECO:0007669"/>
    <property type="project" value="TreeGrafter"/>
</dbReference>
<evidence type="ECO:0000256" key="6">
    <source>
        <dbReference type="PROSITE-ProRule" id="PRU00175"/>
    </source>
</evidence>
<evidence type="ECO:0000313" key="9">
    <source>
        <dbReference type="EMBL" id="KIY72468.1"/>
    </source>
</evidence>
<dbReference type="PROSITE" id="PS50089">
    <property type="entry name" value="ZF_RING_2"/>
    <property type="match status" value="1"/>
</dbReference>
<keyword evidence="6" id="KW-0862">Zinc</keyword>
<reference evidence="9 10" key="1">
    <citation type="journal article" date="2015" name="Fungal Genet. Biol.">
        <title>Evolution of novel wood decay mechanisms in Agaricales revealed by the genome sequences of Fistulina hepatica and Cylindrobasidium torrendii.</title>
        <authorList>
            <person name="Floudas D."/>
            <person name="Held B.W."/>
            <person name="Riley R."/>
            <person name="Nagy L.G."/>
            <person name="Koehler G."/>
            <person name="Ransdell A.S."/>
            <person name="Younus H."/>
            <person name="Chow J."/>
            <person name="Chiniquy J."/>
            <person name="Lipzen A."/>
            <person name="Tritt A."/>
            <person name="Sun H."/>
            <person name="Haridas S."/>
            <person name="LaButti K."/>
            <person name="Ohm R.A."/>
            <person name="Kues U."/>
            <person name="Blanchette R.A."/>
            <person name="Grigoriev I.V."/>
            <person name="Minto R.E."/>
            <person name="Hibbett D.S."/>
        </authorList>
    </citation>
    <scope>NUCLEOTIDE SEQUENCE [LARGE SCALE GENOMIC DNA]</scope>
    <source>
        <strain evidence="9 10">FP15055 ss-10</strain>
    </source>
</reference>
<evidence type="ECO:0000259" key="8">
    <source>
        <dbReference type="PROSITE" id="PS50089"/>
    </source>
</evidence>
<dbReference type="InterPro" id="IPR013083">
    <property type="entry name" value="Znf_RING/FYVE/PHD"/>
</dbReference>
<dbReference type="GO" id="GO:0005634">
    <property type="term" value="C:nucleus"/>
    <property type="evidence" value="ECO:0007669"/>
    <property type="project" value="UniProtKB-SubCell"/>
</dbReference>
<dbReference type="InterPro" id="IPR001841">
    <property type="entry name" value="Znf_RING"/>
</dbReference>
<evidence type="ECO:0000256" key="5">
    <source>
        <dbReference type="ARBA" id="ARBA00023306"/>
    </source>
</evidence>
<dbReference type="GO" id="GO:0004842">
    <property type="term" value="F:ubiquitin-protein transferase activity"/>
    <property type="evidence" value="ECO:0007669"/>
    <property type="project" value="TreeGrafter"/>
</dbReference>
<evidence type="ECO:0000256" key="1">
    <source>
        <dbReference type="ARBA" id="ARBA00004123"/>
    </source>
</evidence>
<evidence type="ECO:0000256" key="3">
    <source>
        <dbReference type="ARBA" id="ARBA00022786"/>
    </source>
</evidence>
<proteinExistence type="predicted"/>
<dbReference type="GO" id="GO:0008270">
    <property type="term" value="F:zinc ion binding"/>
    <property type="evidence" value="ECO:0007669"/>
    <property type="project" value="UniProtKB-KW"/>
</dbReference>
<feature type="region of interest" description="Disordered" evidence="7">
    <location>
        <begin position="1"/>
        <end position="22"/>
    </location>
</feature>
<keyword evidence="6" id="KW-0479">Metal-binding</keyword>
<sequence length="433" mass="47404">MSADTGIGLAGQGHKRRLSFDGDDEISRKRLKESDNSEEQAVAASLGAVATTPTVDGNAFVDELAQELQCGCCAALVYRPVVVAPCQHFFCGSCCALWIRNGGTNCPACRGISTTVTPSRPLQIVLDVLLRSAPSMGRSERERQQADSIYASGSAMRIPPPREPSPPPNLNTGDYARPCPNCAPNNPYGYTCPQPIVDPSVDAERAWALEEGAPPGHLMCGNCENLCAKSAPTTTKCDFCRVSFCGLSAPTRCIAVAIHAQHLQDLTDVADLLQSPDVYECFQNNAYEVDLMIDYLNSRQMAPRHIYRDIVAHIQSSPAKFQPLFDLDLFSDLYSVGPTSDPTPNPERRRICRMCATEVLLWGLRDWWVRTRTLDPARVDCPEGGACERQKDLGACVALHRLSVLLMRRKVHAKECESVQGINRESKGMLTTC</sequence>
<keyword evidence="6" id="KW-0863">Zinc-finger</keyword>
<feature type="non-terminal residue" evidence="9">
    <location>
        <position position="433"/>
    </location>
</feature>
<keyword evidence="5" id="KW-0131">Cell cycle</keyword>
<dbReference type="STRING" id="1314674.A0A0D7BPI7"/>
<name>A0A0D7BPI7_9AGAR</name>
<dbReference type="Proteomes" id="UP000054007">
    <property type="component" value="Unassembled WGS sequence"/>
</dbReference>
<evidence type="ECO:0000256" key="2">
    <source>
        <dbReference type="ARBA" id="ARBA00022679"/>
    </source>
</evidence>
<dbReference type="PANTHER" id="PTHR16079:SF4">
    <property type="entry name" value="E3 UBIQUITIN-PROTEIN LIGASE CHFR"/>
    <property type="match status" value="1"/>
</dbReference>
<dbReference type="EMBL" id="KN880443">
    <property type="protein sequence ID" value="KIY72468.1"/>
    <property type="molecule type" value="Genomic_DNA"/>
</dbReference>
<dbReference type="AlphaFoldDB" id="A0A0D7BPI7"/>
<dbReference type="PANTHER" id="PTHR16079">
    <property type="entry name" value="UBIQUITIN LIGASE PROTEIN CHFR"/>
    <property type="match status" value="1"/>
</dbReference>
<keyword evidence="10" id="KW-1185">Reference proteome</keyword>
<dbReference type="GO" id="GO:0006511">
    <property type="term" value="P:ubiquitin-dependent protein catabolic process"/>
    <property type="evidence" value="ECO:0007669"/>
    <property type="project" value="TreeGrafter"/>
</dbReference>
<evidence type="ECO:0000313" key="10">
    <source>
        <dbReference type="Proteomes" id="UP000054007"/>
    </source>
</evidence>
<gene>
    <name evidence="9" type="ORF">CYLTODRAFT_367464</name>
</gene>
<keyword evidence="2" id="KW-0808">Transferase</keyword>
<evidence type="ECO:0000256" key="4">
    <source>
        <dbReference type="ARBA" id="ARBA00023242"/>
    </source>
</evidence>
<dbReference type="InterPro" id="IPR052256">
    <property type="entry name" value="E3_ubiquitin-ligase_CHFR"/>
</dbReference>
<feature type="domain" description="RING-type" evidence="8">
    <location>
        <begin position="70"/>
        <end position="110"/>
    </location>
</feature>